<feature type="region of interest" description="Disordered" evidence="1">
    <location>
        <begin position="1"/>
        <end position="33"/>
    </location>
</feature>
<sequence length="119" mass="12220">MDGDGCDAEGDGADEGDCDAEGDGADEGDCDAAGGDGDVLATGAVVVGALTWVTTSTAVAAPTTATRAAVTYMIRRLSRLRCSRRSASSRRRAARLRLTFRCDMDTPEKSSGDTIGGRV</sequence>
<feature type="compositionally biased region" description="Acidic residues" evidence="1">
    <location>
        <begin position="1"/>
        <end position="30"/>
    </location>
</feature>
<dbReference type="EMBL" id="SAUN01000001">
    <property type="protein sequence ID" value="RVX41685.1"/>
    <property type="molecule type" value="Genomic_DNA"/>
</dbReference>
<dbReference type="Proteomes" id="UP000284824">
    <property type="component" value="Unassembled WGS sequence"/>
</dbReference>
<evidence type="ECO:0000256" key="1">
    <source>
        <dbReference type="SAM" id="MobiDB-lite"/>
    </source>
</evidence>
<reference evidence="2 3" key="1">
    <citation type="submission" date="2019-01" db="EMBL/GenBank/DDBJ databases">
        <title>Sequencing the genomes of 1000 actinobacteria strains.</title>
        <authorList>
            <person name="Klenk H.-P."/>
        </authorList>
    </citation>
    <scope>NUCLEOTIDE SEQUENCE [LARGE SCALE GENOMIC DNA]</scope>
    <source>
        <strain evidence="2 3">DSM 43925</strain>
    </source>
</reference>
<organism evidence="2 3">
    <name type="scientific">Nonomuraea polychroma</name>
    <dbReference type="NCBI Taxonomy" id="46176"/>
    <lineage>
        <taxon>Bacteria</taxon>
        <taxon>Bacillati</taxon>
        <taxon>Actinomycetota</taxon>
        <taxon>Actinomycetes</taxon>
        <taxon>Streptosporangiales</taxon>
        <taxon>Streptosporangiaceae</taxon>
        <taxon>Nonomuraea</taxon>
    </lineage>
</organism>
<accession>A0A438M7U8</accession>
<dbReference type="AlphaFoldDB" id="A0A438M7U8"/>
<dbReference type="RefSeq" id="WP_127933910.1">
    <property type="nucleotide sequence ID" value="NZ_SAUN01000001.1"/>
</dbReference>
<protein>
    <submittedName>
        <fullName evidence="2">Uncharacterized protein</fullName>
    </submittedName>
</protein>
<gene>
    <name evidence="2" type="ORF">EDD27_4250</name>
</gene>
<keyword evidence="3" id="KW-1185">Reference proteome</keyword>
<comment type="caution">
    <text evidence="2">The sequence shown here is derived from an EMBL/GenBank/DDBJ whole genome shotgun (WGS) entry which is preliminary data.</text>
</comment>
<name>A0A438M7U8_9ACTN</name>
<evidence type="ECO:0000313" key="3">
    <source>
        <dbReference type="Proteomes" id="UP000284824"/>
    </source>
</evidence>
<evidence type="ECO:0000313" key="2">
    <source>
        <dbReference type="EMBL" id="RVX41685.1"/>
    </source>
</evidence>
<proteinExistence type="predicted"/>